<reference evidence="3" key="1">
    <citation type="submission" date="2021-05" db="EMBL/GenBank/DDBJ databases">
        <authorList>
            <person name="Alioto T."/>
            <person name="Alioto T."/>
            <person name="Gomez Garrido J."/>
        </authorList>
    </citation>
    <scope>NUCLEOTIDE SEQUENCE</scope>
</reference>
<name>A0A8D8YJI5_9HEMI</name>
<evidence type="ECO:0000313" key="3">
    <source>
        <dbReference type="EMBL" id="CAG6730028.1"/>
    </source>
</evidence>
<evidence type="ECO:0000256" key="2">
    <source>
        <dbReference type="SAM" id="Phobius"/>
    </source>
</evidence>
<feature type="transmembrane region" description="Helical" evidence="2">
    <location>
        <begin position="20"/>
        <end position="39"/>
    </location>
</feature>
<feature type="compositionally biased region" description="Polar residues" evidence="1">
    <location>
        <begin position="238"/>
        <end position="259"/>
    </location>
</feature>
<keyword evidence="2" id="KW-1133">Transmembrane helix</keyword>
<accession>A0A8D8YJI5</accession>
<evidence type="ECO:0008006" key="4">
    <source>
        <dbReference type="Google" id="ProtNLM"/>
    </source>
</evidence>
<keyword evidence="2" id="KW-0812">Transmembrane</keyword>
<sequence length="290" mass="32459">MAKSGTYLIIEKKSSEISSIWKTVHILLYLLSAIVSMILSDSIGMVWSQFEMNCILNSNLLFKPANNSNEISCDIDSVQTVWGKNYADCNTHFIIYLLMFCASVIMLTYFIFLNIGTHSSQMTSSWRIVWIATLINSVGCIAATADARSVVKSVLAVCRSFPDAKAPKFLPCSTACLMFNGLDLSFLSTSFNILAIMPWVSVLLWALGMFWCILRILYHPDFTVYKISEEVLNENDDSSQSKSSTPEEISLNVPSTLTPDTVKEGTINSGKRYIISPSRGKDRKFEEIKE</sequence>
<dbReference type="AlphaFoldDB" id="A0A8D8YJI5"/>
<dbReference type="EMBL" id="HBUF01032070">
    <property type="protein sequence ID" value="CAG6615174.1"/>
    <property type="molecule type" value="Transcribed_RNA"/>
</dbReference>
<feature type="region of interest" description="Disordered" evidence="1">
    <location>
        <begin position="236"/>
        <end position="264"/>
    </location>
</feature>
<feature type="transmembrane region" description="Helical" evidence="2">
    <location>
        <begin position="193"/>
        <end position="218"/>
    </location>
</feature>
<protein>
    <recommendedName>
        <fullName evidence="4">Transmembrane protein</fullName>
    </recommendedName>
</protein>
<proteinExistence type="predicted"/>
<feature type="transmembrane region" description="Helical" evidence="2">
    <location>
        <begin position="128"/>
        <end position="145"/>
    </location>
</feature>
<evidence type="ECO:0000256" key="1">
    <source>
        <dbReference type="SAM" id="MobiDB-lite"/>
    </source>
</evidence>
<keyword evidence="2" id="KW-0472">Membrane</keyword>
<feature type="transmembrane region" description="Helical" evidence="2">
    <location>
        <begin position="93"/>
        <end position="116"/>
    </location>
</feature>
<dbReference type="EMBL" id="HBUF01380428">
    <property type="protein sequence ID" value="CAG6730028.1"/>
    <property type="molecule type" value="Transcribed_RNA"/>
</dbReference>
<organism evidence="3">
    <name type="scientific">Cacopsylla melanoneura</name>
    <dbReference type="NCBI Taxonomy" id="428564"/>
    <lineage>
        <taxon>Eukaryota</taxon>
        <taxon>Metazoa</taxon>
        <taxon>Ecdysozoa</taxon>
        <taxon>Arthropoda</taxon>
        <taxon>Hexapoda</taxon>
        <taxon>Insecta</taxon>
        <taxon>Pterygota</taxon>
        <taxon>Neoptera</taxon>
        <taxon>Paraneoptera</taxon>
        <taxon>Hemiptera</taxon>
        <taxon>Sternorrhyncha</taxon>
        <taxon>Psylloidea</taxon>
        <taxon>Psyllidae</taxon>
        <taxon>Psyllinae</taxon>
        <taxon>Cacopsylla</taxon>
    </lineage>
</organism>